<feature type="domain" description="UbiC transcription regulator-associated" evidence="1">
    <location>
        <begin position="7"/>
        <end position="49"/>
    </location>
</feature>
<dbReference type="Gene3D" id="3.40.1410.10">
    <property type="entry name" value="Chorismate lyase-like"/>
    <property type="match status" value="1"/>
</dbReference>
<evidence type="ECO:0000313" key="2">
    <source>
        <dbReference type="EMBL" id="CEI81988.1"/>
    </source>
</evidence>
<dbReference type="SUPFAM" id="SSF64288">
    <property type="entry name" value="Chorismate lyase-like"/>
    <property type="match status" value="1"/>
</dbReference>
<sequence>MYMQTGKLTEQEASYLKLKNGEPKLTMESIFYLTNGIPFDYSKVTYNYNQSQFFILGTGI</sequence>
<dbReference type="InterPro" id="IPR028978">
    <property type="entry name" value="Chorismate_lyase_/UTRA_dom_sf"/>
</dbReference>
<dbReference type="AlphaFoldDB" id="A0A0A1MFW3"/>
<evidence type="ECO:0000259" key="1">
    <source>
        <dbReference type="Pfam" id="PF07702"/>
    </source>
</evidence>
<gene>
    <name evidence="2" type="primary">yydK</name>
    <name evidence="2" type="ORF">BN997_01843</name>
</gene>
<accession>A0A0A1MFW3</accession>
<dbReference type="Pfam" id="PF07702">
    <property type="entry name" value="UTRA"/>
    <property type="match status" value="1"/>
</dbReference>
<reference evidence="2 3" key="1">
    <citation type="submission" date="2014-11" db="EMBL/GenBank/DDBJ databases">
        <authorList>
            <person name="Urmite Genomes Urmite Genomes"/>
        </authorList>
    </citation>
    <scope>NUCLEOTIDE SEQUENCE [LARGE SCALE GENOMIC DNA]</scope>
    <source>
        <strain evidence="2 3">Oc5</strain>
    </source>
</reference>
<dbReference type="GO" id="GO:0006355">
    <property type="term" value="P:regulation of DNA-templated transcription"/>
    <property type="evidence" value="ECO:0007669"/>
    <property type="project" value="InterPro"/>
</dbReference>
<keyword evidence="3" id="KW-1185">Reference proteome</keyword>
<dbReference type="Proteomes" id="UP000040453">
    <property type="component" value="Unassembled WGS sequence"/>
</dbReference>
<protein>
    <submittedName>
        <fullName evidence="2">Putative HTH-type transcriptional regulator YydK</fullName>
    </submittedName>
</protein>
<organism evidence="2 3">
    <name type="scientific">Oceanobacillus oncorhynchi</name>
    <dbReference type="NCBI Taxonomy" id="545501"/>
    <lineage>
        <taxon>Bacteria</taxon>
        <taxon>Bacillati</taxon>
        <taxon>Bacillota</taxon>
        <taxon>Bacilli</taxon>
        <taxon>Bacillales</taxon>
        <taxon>Bacillaceae</taxon>
        <taxon>Oceanobacillus</taxon>
    </lineage>
</organism>
<proteinExistence type="predicted"/>
<name>A0A0A1MFW3_9BACI</name>
<dbReference type="EMBL" id="CDGG01000001">
    <property type="protein sequence ID" value="CEI81988.1"/>
    <property type="molecule type" value="Genomic_DNA"/>
</dbReference>
<dbReference type="GO" id="GO:0003677">
    <property type="term" value="F:DNA binding"/>
    <property type="evidence" value="ECO:0007669"/>
    <property type="project" value="InterPro"/>
</dbReference>
<evidence type="ECO:0000313" key="3">
    <source>
        <dbReference type="Proteomes" id="UP000040453"/>
    </source>
</evidence>
<dbReference type="InterPro" id="IPR011663">
    <property type="entry name" value="UTRA"/>
</dbReference>
<dbReference type="STRING" id="545501.BN997_01843"/>
<dbReference type="OrthoDB" id="2141316at2"/>